<gene>
    <name evidence="1" type="ordered locus">Sinac_1232</name>
</gene>
<evidence type="ECO:0000313" key="1">
    <source>
        <dbReference type="EMBL" id="AGA25621.1"/>
    </source>
</evidence>
<dbReference type="HOGENOM" id="CLU_3103826_0_0_0"/>
<dbReference type="Proteomes" id="UP000010798">
    <property type="component" value="Chromosome"/>
</dbReference>
<evidence type="ECO:0000313" key="2">
    <source>
        <dbReference type="Proteomes" id="UP000010798"/>
    </source>
</evidence>
<name>L0DAD6_SINAD</name>
<organism evidence="1 2">
    <name type="scientific">Singulisphaera acidiphila (strain ATCC BAA-1392 / DSM 18658 / VKM B-2454 / MOB10)</name>
    <dbReference type="NCBI Taxonomy" id="886293"/>
    <lineage>
        <taxon>Bacteria</taxon>
        <taxon>Pseudomonadati</taxon>
        <taxon>Planctomycetota</taxon>
        <taxon>Planctomycetia</taxon>
        <taxon>Isosphaerales</taxon>
        <taxon>Isosphaeraceae</taxon>
        <taxon>Singulisphaera</taxon>
    </lineage>
</organism>
<keyword evidence="2" id="KW-1185">Reference proteome</keyword>
<sequence length="51" mass="5616">MSAGRLSVAAEAACTTFLETLIVLRYVSGTYLHECVILKLLNPWALKLYDG</sequence>
<dbReference type="AlphaFoldDB" id="L0DAD6"/>
<protein>
    <submittedName>
        <fullName evidence="1">Uncharacterized protein</fullName>
    </submittedName>
</protein>
<proteinExistence type="predicted"/>
<accession>L0DAD6</accession>
<dbReference type="KEGG" id="saci:Sinac_1232"/>
<reference evidence="1 2" key="1">
    <citation type="submission" date="2012-02" db="EMBL/GenBank/DDBJ databases">
        <title>Complete sequence of chromosome of Singulisphaera acidiphila DSM 18658.</title>
        <authorList>
            <consortium name="US DOE Joint Genome Institute (JGI-PGF)"/>
            <person name="Lucas S."/>
            <person name="Copeland A."/>
            <person name="Lapidus A."/>
            <person name="Glavina del Rio T."/>
            <person name="Dalin E."/>
            <person name="Tice H."/>
            <person name="Bruce D."/>
            <person name="Goodwin L."/>
            <person name="Pitluck S."/>
            <person name="Peters L."/>
            <person name="Ovchinnikova G."/>
            <person name="Chertkov O."/>
            <person name="Kyrpides N."/>
            <person name="Mavromatis K."/>
            <person name="Ivanova N."/>
            <person name="Brettin T."/>
            <person name="Detter J.C."/>
            <person name="Han C."/>
            <person name="Larimer F."/>
            <person name="Land M."/>
            <person name="Hauser L."/>
            <person name="Markowitz V."/>
            <person name="Cheng J.-F."/>
            <person name="Hugenholtz P."/>
            <person name="Woyke T."/>
            <person name="Wu D."/>
            <person name="Tindall B."/>
            <person name="Pomrenke H."/>
            <person name="Brambilla E."/>
            <person name="Klenk H.-P."/>
            <person name="Eisen J.A."/>
        </authorList>
    </citation>
    <scope>NUCLEOTIDE SEQUENCE [LARGE SCALE GENOMIC DNA]</scope>
    <source>
        <strain evidence="2">ATCC BAA-1392 / DSM 18658 / VKM B-2454 / MOB10</strain>
    </source>
</reference>
<dbReference type="EMBL" id="CP003364">
    <property type="protein sequence ID" value="AGA25621.1"/>
    <property type="molecule type" value="Genomic_DNA"/>
</dbReference>